<protein>
    <recommendedName>
        <fullName evidence="4">rRNA-processing protein FYV7</fullName>
    </recommendedName>
</protein>
<dbReference type="InterPro" id="IPR013730">
    <property type="entry name" value="Fyv7/TAP26"/>
</dbReference>
<proteinExistence type="predicted"/>
<evidence type="ECO:0000313" key="2">
    <source>
        <dbReference type="EMBL" id="KAL3517486.1"/>
    </source>
</evidence>
<dbReference type="EMBL" id="JBJUIK010000009">
    <property type="protein sequence ID" value="KAL3517486.1"/>
    <property type="molecule type" value="Genomic_DNA"/>
</dbReference>
<dbReference type="PANTHER" id="PTHR15657:SF1">
    <property type="entry name" value="THYROID TRANSCRIPTION FACTOR 1-ASSOCIATED PROTEIN 26"/>
    <property type="match status" value="1"/>
</dbReference>
<gene>
    <name evidence="2" type="ORF">ACH5RR_020075</name>
</gene>
<feature type="region of interest" description="Disordered" evidence="1">
    <location>
        <begin position="1"/>
        <end position="44"/>
    </location>
</feature>
<reference evidence="2 3" key="1">
    <citation type="submission" date="2024-11" db="EMBL/GenBank/DDBJ databases">
        <title>A near-complete genome assembly of Cinchona calisaya.</title>
        <authorList>
            <person name="Lian D.C."/>
            <person name="Zhao X.W."/>
            <person name="Wei L."/>
        </authorList>
    </citation>
    <scope>NUCLEOTIDE SEQUENCE [LARGE SCALE GENOMIC DNA]</scope>
    <source>
        <tissue evidence="2">Nenye</tissue>
    </source>
</reference>
<feature type="compositionally biased region" description="Basic and acidic residues" evidence="1">
    <location>
        <begin position="127"/>
        <end position="172"/>
    </location>
</feature>
<keyword evidence="3" id="KW-1185">Reference proteome</keyword>
<dbReference type="Pfam" id="PF08524">
    <property type="entry name" value="rRNA_processing"/>
    <property type="match status" value="1"/>
</dbReference>
<sequence>MKKNPGPGGSSNDEDVRENTDHHKFKGQYSKKKKKNMKRLGGRGLSLQAFANAKSRTNDYNPSLVKKQREFYKNAKYVSKYKRSLRQQEQQAGGNVATRQWEDSGETEEASKVNHKNKKNKKNRAHSLRELYENKREEEEKARVEMEASIQAKKEERQKSDAQRKSLKEKMFKKTKSGQPVMKYRIEHLLQTIQGSTS</sequence>
<evidence type="ECO:0008006" key="4">
    <source>
        <dbReference type="Google" id="ProtNLM"/>
    </source>
</evidence>
<organism evidence="2 3">
    <name type="scientific">Cinchona calisaya</name>
    <dbReference type="NCBI Taxonomy" id="153742"/>
    <lineage>
        <taxon>Eukaryota</taxon>
        <taxon>Viridiplantae</taxon>
        <taxon>Streptophyta</taxon>
        <taxon>Embryophyta</taxon>
        <taxon>Tracheophyta</taxon>
        <taxon>Spermatophyta</taxon>
        <taxon>Magnoliopsida</taxon>
        <taxon>eudicotyledons</taxon>
        <taxon>Gunneridae</taxon>
        <taxon>Pentapetalae</taxon>
        <taxon>asterids</taxon>
        <taxon>lamiids</taxon>
        <taxon>Gentianales</taxon>
        <taxon>Rubiaceae</taxon>
        <taxon>Cinchonoideae</taxon>
        <taxon>Cinchoneae</taxon>
        <taxon>Cinchona</taxon>
    </lineage>
</organism>
<feature type="compositionally biased region" description="Basic residues" evidence="1">
    <location>
        <begin position="113"/>
        <end position="126"/>
    </location>
</feature>
<accession>A0ABD2ZDE8</accession>
<dbReference type="PANTHER" id="PTHR15657">
    <property type="entry name" value="THYROID TRANSCRIPTION FACTOR 1-ASSOCIATED PROTEIN 26"/>
    <property type="match status" value="1"/>
</dbReference>
<dbReference type="Proteomes" id="UP001630127">
    <property type="component" value="Unassembled WGS sequence"/>
</dbReference>
<evidence type="ECO:0000256" key="1">
    <source>
        <dbReference type="SAM" id="MobiDB-lite"/>
    </source>
</evidence>
<comment type="caution">
    <text evidence="2">The sequence shown here is derived from an EMBL/GenBank/DDBJ whole genome shotgun (WGS) entry which is preliminary data.</text>
</comment>
<name>A0ABD2ZDE8_9GENT</name>
<feature type="compositionally biased region" description="Basic residues" evidence="1">
    <location>
        <begin position="23"/>
        <end position="41"/>
    </location>
</feature>
<dbReference type="AlphaFoldDB" id="A0ABD2ZDE8"/>
<evidence type="ECO:0000313" key="3">
    <source>
        <dbReference type="Proteomes" id="UP001630127"/>
    </source>
</evidence>
<feature type="region of interest" description="Disordered" evidence="1">
    <location>
        <begin position="83"/>
        <end position="179"/>
    </location>
</feature>